<organism evidence="2">
    <name type="scientific">Micrurus corallinus</name>
    <name type="common">Brazilian coral snake</name>
    <dbReference type="NCBI Taxonomy" id="54390"/>
    <lineage>
        <taxon>Eukaryota</taxon>
        <taxon>Metazoa</taxon>
        <taxon>Chordata</taxon>
        <taxon>Craniata</taxon>
        <taxon>Vertebrata</taxon>
        <taxon>Euteleostomi</taxon>
        <taxon>Lepidosauria</taxon>
        <taxon>Squamata</taxon>
        <taxon>Bifurcata</taxon>
        <taxon>Unidentata</taxon>
        <taxon>Episquamata</taxon>
        <taxon>Toxicofera</taxon>
        <taxon>Serpentes</taxon>
        <taxon>Colubroidea</taxon>
        <taxon>Elapidae</taxon>
        <taxon>Elapinae</taxon>
        <taxon>Micrurus</taxon>
    </lineage>
</organism>
<protein>
    <submittedName>
        <fullName evidence="2">Uncharacterized protein</fullName>
    </submittedName>
</protein>
<keyword evidence="1" id="KW-0472">Membrane</keyword>
<accession>A0A2D4GZU7</accession>
<keyword evidence="1" id="KW-0812">Transmembrane</keyword>
<evidence type="ECO:0000313" key="2">
    <source>
        <dbReference type="EMBL" id="LAA65244.1"/>
    </source>
</evidence>
<proteinExistence type="predicted"/>
<feature type="transmembrane region" description="Helical" evidence="1">
    <location>
        <begin position="20"/>
        <end position="42"/>
    </location>
</feature>
<dbReference type="EMBL" id="IACJ01165745">
    <property type="protein sequence ID" value="LAA65244.1"/>
    <property type="molecule type" value="Transcribed_RNA"/>
</dbReference>
<keyword evidence="1" id="KW-1133">Transmembrane helix</keyword>
<name>A0A2D4GZU7_MICCO</name>
<reference evidence="2" key="1">
    <citation type="submission" date="2017-07" db="EMBL/GenBank/DDBJ databases">
        <authorList>
            <person name="Mikheyev A."/>
            <person name="Grau M."/>
        </authorList>
    </citation>
    <scope>NUCLEOTIDE SEQUENCE</scope>
    <source>
        <tissue evidence="2">Venom_gland</tissue>
    </source>
</reference>
<reference evidence="2" key="2">
    <citation type="submission" date="2017-11" db="EMBL/GenBank/DDBJ databases">
        <title>Coralsnake Venomics: Analyses of Venom Gland Transcriptomes and Proteomes of Six Brazilian Taxa.</title>
        <authorList>
            <person name="Aird S.D."/>
            <person name="Jorge da Silva N."/>
            <person name="Qiu L."/>
            <person name="Villar-Briones A."/>
            <person name="Aparecida-Saddi V."/>
            <person name="Campos-Telles M.P."/>
            <person name="Grau M."/>
            <person name="Mikheyev A.S."/>
        </authorList>
    </citation>
    <scope>NUCLEOTIDE SEQUENCE</scope>
    <source>
        <tissue evidence="2">Venom_gland</tissue>
    </source>
</reference>
<dbReference type="AlphaFoldDB" id="A0A2D4GZU7"/>
<sequence>MYVHLSDNKISCEPTKVSYFFLLYIFNLILVFACFAADWNVARNRRKARTVKYSFSICRLLKCSNVPDQHQKETFRKKGHPKTNSICGGKGRRCICHSSPR</sequence>
<evidence type="ECO:0000256" key="1">
    <source>
        <dbReference type="SAM" id="Phobius"/>
    </source>
</evidence>